<proteinExistence type="predicted"/>
<gene>
    <name evidence="2" type="ORF">EKO27_g4684</name>
</gene>
<dbReference type="AlphaFoldDB" id="A0A439D7M8"/>
<name>A0A439D7M8_9PEZI</name>
<evidence type="ECO:0000313" key="2">
    <source>
        <dbReference type="EMBL" id="RWA10401.1"/>
    </source>
</evidence>
<dbReference type="Proteomes" id="UP000286045">
    <property type="component" value="Unassembled WGS sequence"/>
</dbReference>
<sequence length="623" mass="70578">MHPSLFASSANRPGFAPNELRPEAERSPAASHDTPCLPVIRYRGAAVDDAQYSPASGSARGSLSGPLALAAIDNGAVLEWYMSLSSAHTPVQSALAVHRNPLEHWSLSTSGTHPPWLFPLRPKPSTTTPELPPCIKKIEDIRNSHHLSPSISGANPPSVQPTRLLFDTPVAMARRRDTNNSNHTTSTRHTRQSSDSYESRSTDPSSLYDSPPPSSKGSSPRALRTQSSCYHEDLSPATSLYPRSSVETYSSRASYDESEDLEFDDNIEYPEIPPLPVYRHEIEDINVRPSTPEDFAALFPSMNKLIIRHDDLTPDGNMNLRVDTIVSGRRKKTIQLFHLRMRDLNKREFSLRRYCRDSGREVCNSKRKYAEPVETRHPKLQRSVSTAVKTLTCRPTLRRSPTSGSLFSTKSRPGTSHSTAVVDDEFSGSFEHSFMHENKQKARPVPTNTIKLEFSNYARVDVQRRGHKVKRYEFEWWQHKYAWRRIVDKLTGTISFHLFRDGDNTPVAHIVPETRSPNQIAIDEHAGGWIPPYHMWISDQSLIDVQTDVADVVVSTGLMSLVDDCIKSRWQPNKNRVRRFSLPDVEFVKPRSFVQHLLHRRFSEHHQHRPQSPLRSQKAVAAY</sequence>
<accession>A0A439D7M8</accession>
<feature type="compositionally biased region" description="Polar residues" evidence="1">
    <location>
        <begin position="1"/>
        <end position="11"/>
    </location>
</feature>
<feature type="compositionally biased region" description="Low complexity" evidence="1">
    <location>
        <begin position="202"/>
        <end position="220"/>
    </location>
</feature>
<protein>
    <submittedName>
        <fullName evidence="2">Uncharacterized protein</fullName>
    </submittedName>
</protein>
<feature type="region of interest" description="Disordered" evidence="1">
    <location>
        <begin position="1"/>
        <end position="35"/>
    </location>
</feature>
<organism evidence="2 3">
    <name type="scientific">Xylaria grammica</name>
    <dbReference type="NCBI Taxonomy" id="363999"/>
    <lineage>
        <taxon>Eukaryota</taxon>
        <taxon>Fungi</taxon>
        <taxon>Dikarya</taxon>
        <taxon>Ascomycota</taxon>
        <taxon>Pezizomycotina</taxon>
        <taxon>Sordariomycetes</taxon>
        <taxon>Xylariomycetidae</taxon>
        <taxon>Xylariales</taxon>
        <taxon>Xylariaceae</taxon>
        <taxon>Xylaria</taxon>
    </lineage>
</organism>
<evidence type="ECO:0000313" key="3">
    <source>
        <dbReference type="Proteomes" id="UP000286045"/>
    </source>
</evidence>
<feature type="region of interest" description="Disordered" evidence="1">
    <location>
        <begin position="174"/>
        <end position="226"/>
    </location>
</feature>
<reference evidence="2 3" key="1">
    <citation type="submission" date="2018-12" db="EMBL/GenBank/DDBJ databases">
        <title>Draft genome sequence of Xylaria grammica IHI A82.</title>
        <authorList>
            <person name="Buettner E."/>
            <person name="Kellner H."/>
        </authorList>
    </citation>
    <scope>NUCLEOTIDE SEQUENCE [LARGE SCALE GENOMIC DNA]</scope>
    <source>
        <strain evidence="2 3">IHI A82</strain>
    </source>
</reference>
<dbReference type="STRING" id="363999.A0A439D7M8"/>
<dbReference type="EMBL" id="RYZI01000115">
    <property type="protein sequence ID" value="RWA10401.1"/>
    <property type="molecule type" value="Genomic_DNA"/>
</dbReference>
<feature type="region of interest" description="Disordered" evidence="1">
    <location>
        <begin position="400"/>
        <end position="419"/>
    </location>
</feature>
<keyword evidence="3" id="KW-1185">Reference proteome</keyword>
<feature type="region of interest" description="Disordered" evidence="1">
    <location>
        <begin position="603"/>
        <end position="623"/>
    </location>
</feature>
<evidence type="ECO:0000256" key="1">
    <source>
        <dbReference type="SAM" id="MobiDB-lite"/>
    </source>
</evidence>
<comment type="caution">
    <text evidence="2">The sequence shown here is derived from an EMBL/GenBank/DDBJ whole genome shotgun (WGS) entry which is preliminary data.</text>
</comment>